<evidence type="ECO:0000256" key="2">
    <source>
        <dbReference type="ARBA" id="ARBA00006175"/>
    </source>
</evidence>
<dbReference type="PRINTS" id="PR00783">
    <property type="entry name" value="MINTRINSICP"/>
</dbReference>
<dbReference type="AlphaFoldDB" id="A0A3B5A7S4"/>
<accession>A0A3B5A7S4</accession>
<protein>
    <submittedName>
        <fullName evidence="7">Uncharacterized protein</fullName>
    </submittedName>
</protein>
<evidence type="ECO:0000256" key="6">
    <source>
        <dbReference type="RuleBase" id="RU000477"/>
    </source>
</evidence>
<evidence type="ECO:0000313" key="7">
    <source>
        <dbReference type="Ensembl" id="ENSSPAP00000016421.1"/>
    </source>
</evidence>
<evidence type="ECO:0000256" key="3">
    <source>
        <dbReference type="ARBA" id="ARBA00022692"/>
    </source>
</evidence>
<dbReference type="InterPro" id="IPR023271">
    <property type="entry name" value="Aquaporin-like"/>
</dbReference>
<dbReference type="SUPFAM" id="SSF81338">
    <property type="entry name" value="Aquaporin-like"/>
    <property type="match status" value="1"/>
</dbReference>
<keyword evidence="5" id="KW-0472">Membrane</keyword>
<dbReference type="Ensembl" id="ENSSPAT00000016682.1">
    <property type="protein sequence ID" value="ENSSPAP00000016421.1"/>
    <property type="gene ID" value="ENSSPAG00000012379.1"/>
</dbReference>
<reference evidence="7" key="1">
    <citation type="submission" date="2023-09" db="UniProtKB">
        <authorList>
            <consortium name="Ensembl"/>
        </authorList>
    </citation>
    <scope>IDENTIFICATION</scope>
</reference>
<comment type="subcellular location">
    <subcellularLocation>
        <location evidence="1">Membrane</location>
        <topology evidence="1">Multi-pass membrane protein</topology>
    </subcellularLocation>
</comment>
<dbReference type="Gene3D" id="1.20.1080.10">
    <property type="entry name" value="Glycerol uptake facilitator protein"/>
    <property type="match status" value="1"/>
</dbReference>
<organism evidence="7">
    <name type="scientific">Stegastes partitus</name>
    <name type="common">bicolor damselfish</name>
    <dbReference type="NCBI Taxonomy" id="144197"/>
    <lineage>
        <taxon>Eukaryota</taxon>
        <taxon>Metazoa</taxon>
        <taxon>Chordata</taxon>
        <taxon>Craniata</taxon>
        <taxon>Vertebrata</taxon>
        <taxon>Euteleostomi</taxon>
        <taxon>Actinopterygii</taxon>
        <taxon>Neopterygii</taxon>
        <taxon>Teleostei</taxon>
        <taxon>Neoteleostei</taxon>
        <taxon>Acanthomorphata</taxon>
        <taxon>Ovalentaria</taxon>
        <taxon>Pomacentridae</taxon>
        <taxon>Stegastes</taxon>
    </lineage>
</organism>
<evidence type="ECO:0000256" key="5">
    <source>
        <dbReference type="ARBA" id="ARBA00023136"/>
    </source>
</evidence>
<evidence type="ECO:0000256" key="1">
    <source>
        <dbReference type="ARBA" id="ARBA00004141"/>
    </source>
</evidence>
<dbReference type="PANTHER" id="PTHR19139">
    <property type="entry name" value="AQUAPORIN TRANSPORTER"/>
    <property type="match status" value="1"/>
</dbReference>
<sequence>METHDRCVIVHTHTHTHTDLSSLKWLPIVPRSVKVAFAFDLAVATLAYCVRHVSSAHLNPAVIFGLLTSCQMSALRAFFYVMAQLLGAAAGSAIMDGVRPETTESLGNVCLMGHQ</sequence>
<dbReference type="InterPro" id="IPR034294">
    <property type="entry name" value="Aquaporin_transptr"/>
</dbReference>
<dbReference type="GeneTree" id="ENSGT00940000157015"/>
<dbReference type="Pfam" id="PF00230">
    <property type="entry name" value="MIP"/>
    <property type="match status" value="1"/>
</dbReference>
<dbReference type="GO" id="GO:0015250">
    <property type="term" value="F:water channel activity"/>
    <property type="evidence" value="ECO:0007669"/>
    <property type="project" value="TreeGrafter"/>
</dbReference>
<name>A0A3B5A7S4_9TELE</name>
<dbReference type="PANTHER" id="PTHR19139:SF199">
    <property type="entry name" value="MIP17260P"/>
    <property type="match status" value="1"/>
</dbReference>
<comment type="similarity">
    <text evidence="2 6">Belongs to the MIP/aquaporin (TC 1.A.8) family.</text>
</comment>
<keyword evidence="4" id="KW-1133">Transmembrane helix</keyword>
<dbReference type="GO" id="GO:0005886">
    <property type="term" value="C:plasma membrane"/>
    <property type="evidence" value="ECO:0007669"/>
    <property type="project" value="TreeGrafter"/>
</dbReference>
<evidence type="ECO:0000256" key="4">
    <source>
        <dbReference type="ARBA" id="ARBA00022989"/>
    </source>
</evidence>
<keyword evidence="3 6" id="KW-0812">Transmembrane</keyword>
<keyword evidence="6" id="KW-0813">Transport</keyword>
<dbReference type="STRING" id="144197.ENSSPAP00000016421"/>
<proteinExistence type="inferred from homology"/>
<dbReference type="InterPro" id="IPR000425">
    <property type="entry name" value="MIP"/>
</dbReference>